<evidence type="ECO:0000313" key="1">
    <source>
        <dbReference type="EMBL" id="GAJ08596.1"/>
    </source>
</evidence>
<organism evidence="1">
    <name type="scientific">marine sediment metagenome</name>
    <dbReference type="NCBI Taxonomy" id="412755"/>
    <lineage>
        <taxon>unclassified sequences</taxon>
        <taxon>metagenomes</taxon>
        <taxon>ecological metagenomes</taxon>
    </lineage>
</organism>
<accession>X1V7P4</accession>
<name>X1V7P4_9ZZZZ</name>
<protein>
    <submittedName>
        <fullName evidence="1">Uncharacterized protein</fullName>
    </submittedName>
</protein>
<proteinExistence type="predicted"/>
<dbReference type="AlphaFoldDB" id="X1V7P4"/>
<sequence>MNSRNEMIPAPDRKAKHSIGLCNPEWQLLCRIRKQIGDVTAKHTKSKILVILTNVIHDMNETFTDWPEDPK</sequence>
<comment type="caution">
    <text evidence="1">The sequence shown here is derived from an EMBL/GenBank/DDBJ whole genome shotgun (WGS) entry which is preliminary data.</text>
</comment>
<gene>
    <name evidence="1" type="ORF">S12H4_50766</name>
</gene>
<dbReference type="EMBL" id="BARW01032010">
    <property type="protein sequence ID" value="GAJ08596.1"/>
    <property type="molecule type" value="Genomic_DNA"/>
</dbReference>
<reference evidence="1" key="1">
    <citation type="journal article" date="2014" name="Front. Microbiol.">
        <title>High frequency of phylogenetically diverse reductive dehalogenase-homologous genes in deep subseafloor sedimentary metagenomes.</title>
        <authorList>
            <person name="Kawai M."/>
            <person name="Futagami T."/>
            <person name="Toyoda A."/>
            <person name="Takaki Y."/>
            <person name="Nishi S."/>
            <person name="Hori S."/>
            <person name="Arai W."/>
            <person name="Tsubouchi T."/>
            <person name="Morono Y."/>
            <person name="Uchiyama I."/>
            <person name="Ito T."/>
            <person name="Fujiyama A."/>
            <person name="Inagaki F."/>
            <person name="Takami H."/>
        </authorList>
    </citation>
    <scope>NUCLEOTIDE SEQUENCE</scope>
    <source>
        <strain evidence="1">Expedition CK06-06</strain>
    </source>
</reference>